<reference evidence="3 4" key="1">
    <citation type="submission" date="2022-05" db="EMBL/GenBank/DDBJ databases">
        <authorList>
            <consortium name="Genoscope - CEA"/>
            <person name="William W."/>
        </authorList>
    </citation>
    <scope>NUCLEOTIDE SEQUENCE [LARGE SCALE GENOMIC DNA]</scope>
</reference>
<name>A0ABN8SVN0_9CNID</name>
<comment type="caution">
    <text evidence="3">The sequence shown here is derived from an EMBL/GenBank/DDBJ whole genome shotgun (WGS) entry which is preliminary data.</text>
</comment>
<protein>
    <recommendedName>
        <fullName evidence="2">DUF6589 domain-containing protein</fullName>
    </recommendedName>
</protein>
<feature type="region of interest" description="Disordered" evidence="1">
    <location>
        <begin position="577"/>
        <end position="597"/>
    </location>
</feature>
<keyword evidence="4" id="KW-1185">Reference proteome</keyword>
<feature type="region of interest" description="Disordered" evidence="1">
    <location>
        <begin position="503"/>
        <end position="523"/>
    </location>
</feature>
<dbReference type="Proteomes" id="UP001159427">
    <property type="component" value="Unassembled WGS sequence"/>
</dbReference>
<gene>
    <name evidence="3" type="ORF">PEVE_00030523</name>
</gene>
<evidence type="ECO:0000259" key="2">
    <source>
        <dbReference type="Pfam" id="PF20231"/>
    </source>
</evidence>
<feature type="compositionally biased region" description="Polar residues" evidence="1">
    <location>
        <begin position="505"/>
        <end position="515"/>
    </location>
</feature>
<evidence type="ECO:0000256" key="1">
    <source>
        <dbReference type="SAM" id="MobiDB-lite"/>
    </source>
</evidence>
<sequence length="597" mass="68525">QTYGRLEKQGVCLSHTSMINLLDLMGGHFHDKIVELVKAGKKFYTVNDNLNCKTTVKNMRVDHRNKQHNWFASIVVFERIDFSHLDNVRPLGDIQNFPNENYLLTSEEIKKLQSDFKVLVGRICLEFFKQPQFAAVKKLVPQHILHRYTNEMSSKSEVFPLPIQFKDEKKYADVVDILASHEATFETIFKAATDNEGPEQETYIPADFNCPSGGDQLTRVRFTYGRKLRAGAHTSKDRLEHSQPDVIELFHTKQAFLTLINDVLMNQNSTREIGTLKYFRERIMRYNVPTTVKNNPDAYEEFFVSVGRAYLVEAFLEFFGMENTKSEPTKNLPEQNASLEAKKEHFDKVLGKFVDYHVFHLGVTVDDKVQNYGLSLIELFIVLMQLNDTIHEGDGDRNVINWKYLLWVFKANNKLSKYAIEGMYFLTSVKCMLTHQVSERVIWGRGTNKKGKIGVNMPNDLEMEHTIKSTKNLITSMGANKTEKAVLRSSMAVTGVSESLHAYDESSNVKPPSTAHTKKSADRDEGIMLGDLRLLRPFKCDPMHEPHPSFPDMLKSVREKIDLGEFLRWLENHKRQLARGQSVVPENEESESSDADD</sequence>
<dbReference type="InterPro" id="IPR046496">
    <property type="entry name" value="DUF6589"/>
</dbReference>
<dbReference type="Pfam" id="PF20231">
    <property type="entry name" value="DUF6589"/>
    <property type="match status" value="1"/>
</dbReference>
<evidence type="ECO:0000313" key="4">
    <source>
        <dbReference type="Proteomes" id="UP001159427"/>
    </source>
</evidence>
<accession>A0ABN8SVN0</accession>
<organism evidence="3 4">
    <name type="scientific">Porites evermanni</name>
    <dbReference type="NCBI Taxonomy" id="104178"/>
    <lineage>
        <taxon>Eukaryota</taxon>
        <taxon>Metazoa</taxon>
        <taxon>Cnidaria</taxon>
        <taxon>Anthozoa</taxon>
        <taxon>Hexacorallia</taxon>
        <taxon>Scleractinia</taxon>
        <taxon>Fungiina</taxon>
        <taxon>Poritidae</taxon>
        <taxon>Porites</taxon>
    </lineage>
</organism>
<proteinExistence type="predicted"/>
<evidence type="ECO:0000313" key="3">
    <source>
        <dbReference type="EMBL" id="CAH3195545.1"/>
    </source>
</evidence>
<dbReference type="EMBL" id="CALNXI010004318">
    <property type="protein sequence ID" value="CAH3195545.1"/>
    <property type="molecule type" value="Genomic_DNA"/>
</dbReference>
<feature type="domain" description="DUF6589" evidence="2">
    <location>
        <begin position="100"/>
        <end position="516"/>
    </location>
</feature>
<feature type="compositionally biased region" description="Acidic residues" evidence="1">
    <location>
        <begin position="586"/>
        <end position="597"/>
    </location>
</feature>
<feature type="non-terminal residue" evidence="3">
    <location>
        <position position="1"/>
    </location>
</feature>